<dbReference type="PANTHER" id="PTHR43774:SF1">
    <property type="entry name" value="PEPTIDE METHIONINE SULFOXIDE REDUCTASE MSRA 2"/>
    <property type="match status" value="1"/>
</dbReference>
<dbReference type="Pfam" id="PF01625">
    <property type="entry name" value="PMSR"/>
    <property type="match status" value="1"/>
</dbReference>
<dbReference type="GO" id="GO:0008113">
    <property type="term" value="F:peptide-methionine (S)-S-oxide reductase activity"/>
    <property type="evidence" value="ECO:0007669"/>
    <property type="project" value="UniProtKB-EC"/>
</dbReference>
<dbReference type="OrthoDB" id="4174719at2"/>
<accession>A0A2S3UXC9</accession>
<dbReference type="SUPFAM" id="SSF55068">
    <property type="entry name" value="Peptide methionine sulfoxide reductase"/>
    <property type="match status" value="1"/>
</dbReference>
<keyword evidence="2" id="KW-0560">Oxidoreductase</keyword>
<gene>
    <name evidence="6" type="ORF">CLV41_103301</name>
</gene>
<evidence type="ECO:0000256" key="4">
    <source>
        <dbReference type="ARBA" id="ARBA00048782"/>
    </source>
</evidence>
<dbReference type="EMBL" id="PPCN01000003">
    <property type="protein sequence ID" value="POF32378.1"/>
    <property type="molecule type" value="Genomic_DNA"/>
</dbReference>
<evidence type="ECO:0000256" key="1">
    <source>
        <dbReference type="ARBA" id="ARBA00012502"/>
    </source>
</evidence>
<comment type="catalytic activity">
    <reaction evidence="3">
        <text>L-methionyl-[protein] + [thioredoxin]-disulfide + H2O = L-methionyl-(S)-S-oxide-[protein] + [thioredoxin]-dithiol</text>
        <dbReference type="Rhea" id="RHEA:14217"/>
        <dbReference type="Rhea" id="RHEA-COMP:10698"/>
        <dbReference type="Rhea" id="RHEA-COMP:10700"/>
        <dbReference type="Rhea" id="RHEA-COMP:12313"/>
        <dbReference type="Rhea" id="RHEA-COMP:12315"/>
        <dbReference type="ChEBI" id="CHEBI:15377"/>
        <dbReference type="ChEBI" id="CHEBI:16044"/>
        <dbReference type="ChEBI" id="CHEBI:29950"/>
        <dbReference type="ChEBI" id="CHEBI:44120"/>
        <dbReference type="ChEBI" id="CHEBI:50058"/>
        <dbReference type="EC" id="1.8.4.11"/>
    </reaction>
</comment>
<dbReference type="EC" id="1.8.4.11" evidence="1"/>
<dbReference type="AlphaFoldDB" id="A0A2S3UXC9"/>
<proteinExistence type="predicted"/>
<evidence type="ECO:0000256" key="3">
    <source>
        <dbReference type="ARBA" id="ARBA00047806"/>
    </source>
</evidence>
<feature type="domain" description="Peptide methionine sulphoxide reductase MsrA" evidence="5">
    <location>
        <begin position="9"/>
        <end position="144"/>
    </location>
</feature>
<dbReference type="Proteomes" id="UP000236959">
    <property type="component" value="Unassembled WGS sequence"/>
</dbReference>
<reference evidence="6 7" key="1">
    <citation type="submission" date="2018-01" db="EMBL/GenBank/DDBJ databases">
        <title>Genomic Encyclopedia of Archaeal and Bacterial Type Strains, Phase II (KMG-II): from individual species to whole genera.</title>
        <authorList>
            <person name="Goeker M."/>
        </authorList>
    </citation>
    <scope>NUCLEOTIDE SEQUENCE [LARGE SCALE GENOMIC DNA]</scope>
    <source>
        <strain evidence="6 7">DSM 17023</strain>
    </source>
</reference>
<protein>
    <recommendedName>
        <fullName evidence="1">peptide-methionine (S)-S-oxide reductase</fullName>
        <ecNumber evidence="1">1.8.4.11</ecNumber>
    </recommendedName>
</protein>
<comment type="caution">
    <text evidence="6">The sequence shown here is derived from an EMBL/GenBank/DDBJ whole genome shotgun (WGS) entry which is preliminary data.</text>
</comment>
<evidence type="ECO:0000259" key="5">
    <source>
        <dbReference type="Pfam" id="PF01625"/>
    </source>
</evidence>
<dbReference type="RefSeq" id="WP_103222297.1">
    <property type="nucleotide sequence ID" value="NZ_PPCN01000003.1"/>
</dbReference>
<dbReference type="InterPro" id="IPR036509">
    <property type="entry name" value="Met_Sox_Rdtase_MsrA_sf"/>
</dbReference>
<sequence length="171" mass="19089">MTSEAMVKIGLGGGCHWCTEAVFQAVAGISRVEQGFISSDPPEDSWSEAVIVTFDPAALPLEVLIEIHLRTHSSTSHHKMRGKYRSAVYVYDAGTGVKVGRVLRALQRGFDAPLATKVLTLTAFKSSDERFRNYYLNGPERPFCKTYIDPKLALLRKDYCRVLRHQVEAAE</sequence>
<comment type="catalytic activity">
    <reaction evidence="4">
        <text>[thioredoxin]-disulfide + L-methionine + H2O = L-methionine (S)-S-oxide + [thioredoxin]-dithiol</text>
        <dbReference type="Rhea" id="RHEA:19993"/>
        <dbReference type="Rhea" id="RHEA-COMP:10698"/>
        <dbReference type="Rhea" id="RHEA-COMP:10700"/>
        <dbReference type="ChEBI" id="CHEBI:15377"/>
        <dbReference type="ChEBI" id="CHEBI:29950"/>
        <dbReference type="ChEBI" id="CHEBI:50058"/>
        <dbReference type="ChEBI" id="CHEBI:57844"/>
        <dbReference type="ChEBI" id="CHEBI:58772"/>
        <dbReference type="EC" id="1.8.4.11"/>
    </reaction>
</comment>
<organism evidence="6 7">
    <name type="scientific">Roseibium marinum</name>
    <dbReference type="NCBI Taxonomy" id="281252"/>
    <lineage>
        <taxon>Bacteria</taxon>
        <taxon>Pseudomonadati</taxon>
        <taxon>Pseudomonadota</taxon>
        <taxon>Alphaproteobacteria</taxon>
        <taxon>Hyphomicrobiales</taxon>
        <taxon>Stappiaceae</taxon>
        <taxon>Roseibium</taxon>
    </lineage>
</organism>
<dbReference type="PANTHER" id="PTHR43774">
    <property type="entry name" value="PEPTIDE METHIONINE SULFOXIDE REDUCTASE"/>
    <property type="match status" value="1"/>
</dbReference>
<evidence type="ECO:0000256" key="2">
    <source>
        <dbReference type="ARBA" id="ARBA00023002"/>
    </source>
</evidence>
<evidence type="ECO:0000313" key="7">
    <source>
        <dbReference type="Proteomes" id="UP000236959"/>
    </source>
</evidence>
<name>A0A2S3UXC9_9HYPH</name>
<evidence type="ECO:0000313" key="6">
    <source>
        <dbReference type="EMBL" id="POF32378.1"/>
    </source>
</evidence>
<dbReference type="Gene3D" id="3.30.1060.10">
    <property type="entry name" value="Peptide methionine sulphoxide reductase MsrA"/>
    <property type="match status" value="1"/>
</dbReference>
<keyword evidence="7" id="KW-1185">Reference proteome</keyword>
<dbReference type="InterPro" id="IPR002569">
    <property type="entry name" value="Met_Sox_Rdtase_MsrA_dom"/>
</dbReference>